<dbReference type="Gene3D" id="3.30.70.100">
    <property type="match status" value="1"/>
</dbReference>
<dbReference type="EMBL" id="CP074371">
    <property type="protein sequence ID" value="QVI19319.1"/>
    <property type="molecule type" value="Genomic_DNA"/>
</dbReference>
<gene>
    <name evidence="2" type="ORF">KHQ06_23195</name>
</gene>
<keyword evidence="3" id="KW-1185">Reference proteome</keyword>
<protein>
    <submittedName>
        <fullName evidence="2">DUF1330 domain-containing protein</fullName>
    </submittedName>
</protein>
<dbReference type="PANTHER" id="PTHR40257">
    <property type="match status" value="1"/>
</dbReference>
<evidence type="ECO:0000313" key="2">
    <source>
        <dbReference type="EMBL" id="QVI19319.1"/>
    </source>
</evidence>
<dbReference type="SUPFAM" id="SSF54909">
    <property type="entry name" value="Dimeric alpha+beta barrel"/>
    <property type="match status" value="1"/>
</dbReference>
<feature type="domain" description="DUF1330" evidence="1">
    <location>
        <begin position="5"/>
        <end position="87"/>
    </location>
</feature>
<dbReference type="InterPro" id="IPR011008">
    <property type="entry name" value="Dimeric_a/b-barrel"/>
</dbReference>
<reference evidence="2 3" key="1">
    <citation type="submission" date="2021-04" db="EMBL/GenBank/DDBJ databases">
        <title>Nocardia tengchongensis.</title>
        <authorList>
            <person name="Zhuang k."/>
            <person name="Ran Y."/>
            <person name="Li W."/>
        </authorList>
    </citation>
    <scope>NUCLEOTIDE SEQUENCE [LARGE SCALE GENOMIC DNA]</scope>
    <source>
        <strain evidence="2 3">CFH S0057</strain>
    </source>
</reference>
<accession>A0ABX8CIH1</accession>
<evidence type="ECO:0000313" key="3">
    <source>
        <dbReference type="Proteomes" id="UP000683310"/>
    </source>
</evidence>
<dbReference type="Pfam" id="PF07045">
    <property type="entry name" value="DUF1330"/>
    <property type="match status" value="1"/>
</dbReference>
<name>A0ABX8CIH1_9NOCA</name>
<evidence type="ECO:0000259" key="1">
    <source>
        <dbReference type="Pfam" id="PF07045"/>
    </source>
</evidence>
<dbReference type="PANTHER" id="PTHR40257:SF1">
    <property type="entry name" value="DUF1330 DOMAIN-CONTAINING PROTEIN"/>
    <property type="match status" value="1"/>
</dbReference>
<dbReference type="InterPro" id="IPR010753">
    <property type="entry name" value="DUF1330"/>
</dbReference>
<organism evidence="2 3">
    <name type="scientific">Nocardia tengchongensis</name>
    <dbReference type="NCBI Taxonomy" id="2055889"/>
    <lineage>
        <taxon>Bacteria</taxon>
        <taxon>Bacillati</taxon>
        <taxon>Actinomycetota</taxon>
        <taxon>Actinomycetes</taxon>
        <taxon>Mycobacteriales</taxon>
        <taxon>Nocardiaceae</taxon>
        <taxon>Nocardia</taxon>
    </lineage>
</organism>
<proteinExistence type="predicted"/>
<dbReference type="Proteomes" id="UP000683310">
    <property type="component" value="Chromosome"/>
</dbReference>
<sequence>MLNLIKFQDRAEYASYGVAVLAMVAKQGGRLLWHGEPTQTLIGDADWDYVALVEYPSRAAFIDMVTAPEYDEIHQHRESGIDYTTLIACRPLPTP</sequence>